<dbReference type="Pfam" id="PF00106">
    <property type="entry name" value="adh_short"/>
    <property type="match status" value="1"/>
</dbReference>
<dbReference type="PANTHER" id="PTHR43431:SF7">
    <property type="entry name" value="OXIDOREDUCTASE, SHORT CHAIN DEHYDROGENASE_REDUCTASE FAMILY (AFU_ORTHOLOGUE AFUA_5G14000)"/>
    <property type="match status" value="1"/>
</dbReference>
<proteinExistence type="predicted"/>
<dbReference type="EMBL" id="WRPP01000005">
    <property type="protein sequence ID" value="MVU80875.1"/>
    <property type="molecule type" value="Genomic_DNA"/>
</dbReference>
<evidence type="ECO:0000313" key="1">
    <source>
        <dbReference type="EMBL" id="MVU80875.1"/>
    </source>
</evidence>
<comment type="caution">
    <text evidence="1">The sequence shown here is derived from an EMBL/GenBank/DDBJ whole genome shotgun (WGS) entry which is preliminary data.</text>
</comment>
<reference evidence="1 2" key="1">
    <citation type="submission" date="2019-12" db="EMBL/GenBank/DDBJ databases">
        <title>Nocardia sp. nov. ET3-3 isolated from soil.</title>
        <authorList>
            <person name="Kanchanasin P."/>
            <person name="Tanasupawat S."/>
            <person name="Yuki M."/>
            <person name="Kudo T."/>
        </authorList>
    </citation>
    <scope>NUCLEOTIDE SEQUENCE [LARGE SCALE GENOMIC DNA]</scope>
    <source>
        <strain evidence="1 2">ET3-3</strain>
    </source>
</reference>
<protein>
    <submittedName>
        <fullName evidence="1">SDR family NAD(P)-dependent oxidoreductase</fullName>
    </submittedName>
</protein>
<dbReference type="InterPro" id="IPR002347">
    <property type="entry name" value="SDR_fam"/>
</dbReference>
<accession>A0A7K1V2N9</accession>
<sequence length="237" mass="25275">MSKVIAIFGAGKGLGASVARRFAREGFSVALVARGKERLDALVGQLKAEGIDAAGFTADLSEPEQVPATVQAIRDRFGRIDVIEYGPISGEQAFSPATRVDAATLRKDSPLLLLTPVEVLRSVLAEWTERGDGAFLMTTGYTAVEPRPYMSGVGPLMAAARNWLYSLNGELSAIGAYAGTLSVAAFIAGSDMGEIAAAAMPDTAGPLMDPDDLADHYWDMYTKRDRIEQLHPEPSVR</sequence>
<gene>
    <name evidence="1" type="ORF">GPX89_26940</name>
</gene>
<dbReference type="AlphaFoldDB" id="A0A7K1V2N9"/>
<dbReference type="PANTHER" id="PTHR43431">
    <property type="entry name" value="OXIDOREDUCTASE, SHORT CHAIN DEHYDROGENASE/REDUCTASE FAMILY (AFU_ORTHOLOGUE AFUA_5G14000)"/>
    <property type="match status" value="1"/>
</dbReference>
<dbReference type="Proteomes" id="UP000466794">
    <property type="component" value="Unassembled WGS sequence"/>
</dbReference>
<dbReference type="Gene3D" id="3.40.50.720">
    <property type="entry name" value="NAD(P)-binding Rossmann-like Domain"/>
    <property type="match status" value="1"/>
</dbReference>
<dbReference type="InterPro" id="IPR036291">
    <property type="entry name" value="NAD(P)-bd_dom_sf"/>
</dbReference>
<organism evidence="1 2">
    <name type="scientific">Nocardia terrae</name>
    <dbReference type="NCBI Taxonomy" id="2675851"/>
    <lineage>
        <taxon>Bacteria</taxon>
        <taxon>Bacillati</taxon>
        <taxon>Actinomycetota</taxon>
        <taxon>Actinomycetes</taxon>
        <taxon>Mycobacteriales</taxon>
        <taxon>Nocardiaceae</taxon>
        <taxon>Nocardia</taxon>
    </lineage>
</organism>
<name>A0A7K1V2N9_9NOCA</name>
<dbReference type="SUPFAM" id="SSF51735">
    <property type="entry name" value="NAD(P)-binding Rossmann-fold domains"/>
    <property type="match status" value="1"/>
</dbReference>
<evidence type="ECO:0000313" key="2">
    <source>
        <dbReference type="Proteomes" id="UP000466794"/>
    </source>
</evidence>
<keyword evidence="2" id="KW-1185">Reference proteome</keyword>